<comment type="caution">
    <text evidence="3">The sequence shown here is derived from an EMBL/GenBank/DDBJ whole genome shotgun (WGS) entry which is preliminary data.</text>
</comment>
<name>A0ABU0R7P6_9MICO</name>
<dbReference type="InterPro" id="IPR000073">
    <property type="entry name" value="AB_hydrolase_1"/>
</dbReference>
<gene>
    <name evidence="3" type="ORF">QFZ26_001663</name>
</gene>
<dbReference type="Pfam" id="PF12697">
    <property type="entry name" value="Abhydrolase_6"/>
    <property type="match status" value="1"/>
</dbReference>
<dbReference type="Gene3D" id="3.40.50.1820">
    <property type="entry name" value="alpha/beta hydrolase"/>
    <property type="match status" value="1"/>
</dbReference>
<dbReference type="GO" id="GO:0047570">
    <property type="term" value="F:3-oxoadipate enol-lactonase activity"/>
    <property type="evidence" value="ECO:0007669"/>
    <property type="project" value="UniProtKB-EC"/>
</dbReference>
<dbReference type="PANTHER" id="PTHR43798">
    <property type="entry name" value="MONOACYLGLYCEROL LIPASE"/>
    <property type="match status" value="1"/>
</dbReference>
<accession>A0ABU0R7P6</accession>
<feature type="domain" description="AB hydrolase-1" evidence="2">
    <location>
        <begin position="14"/>
        <end position="238"/>
    </location>
</feature>
<evidence type="ECO:0000256" key="1">
    <source>
        <dbReference type="ARBA" id="ARBA00022801"/>
    </source>
</evidence>
<keyword evidence="1 3" id="KW-0378">Hydrolase</keyword>
<sequence>MTLAHDLDGDGPAVVLLHSSVCDRRMWQRQSALLVEAGYRVLRPDFQGFGESPAPSAAYEEVADVRELLDSLGIDRAVVVGSSMGGRVAQEFASRWPSRVAGLLLVCAATRLLAPTPDVRAFGAEEDALLEAGDVDGAVALNVRTWVGPAATAETREFVAAMQRRAFEVQLAAGDVAAEREDFDLADVTAPTLVVSGAHDLDYFHRIAALLADRIPGAESRELDWAGHLPNLEDPQRFDPLLLEFVRGVHG</sequence>
<protein>
    <submittedName>
        <fullName evidence="3">3-oxoadipate enol-lactonase</fullName>
        <ecNumber evidence="3">3.1.1.24</ecNumber>
    </submittedName>
</protein>
<dbReference type="PRINTS" id="PR00111">
    <property type="entry name" value="ABHYDROLASE"/>
</dbReference>
<dbReference type="RefSeq" id="WP_307041101.1">
    <property type="nucleotide sequence ID" value="NZ_JAUSYY010000001.1"/>
</dbReference>
<evidence type="ECO:0000313" key="3">
    <source>
        <dbReference type="EMBL" id="MDQ0894108.1"/>
    </source>
</evidence>
<evidence type="ECO:0000313" key="4">
    <source>
        <dbReference type="Proteomes" id="UP001239083"/>
    </source>
</evidence>
<dbReference type="InterPro" id="IPR029058">
    <property type="entry name" value="AB_hydrolase_fold"/>
</dbReference>
<dbReference type="EMBL" id="JAUSYY010000001">
    <property type="protein sequence ID" value="MDQ0894108.1"/>
    <property type="molecule type" value="Genomic_DNA"/>
</dbReference>
<dbReference type="SUPFAM" id="SSF53474">
    <property type="entry name" value="alpha/beta-Hydrolases"/>
    <property type="match status" value="1"/>
</dbReference>
<organism evidence="3 4">
    <name type="scientific">Agromyces ramosus</name>
    <dbReference type="NCBI Taxonomy" id="33879"/>
    <lineage>
        <taxon>Bacteria</taxon>
        <taxon>Bacillati</taxon>
        <taxon>Actinomycetota</taxon>
        <taxon>Actinomycetes</taxon>
        <taxon>Micrococcales</taxon>
        <taxon>Microbacteriaceae</taxon>
        <taxon>Agromyces</taxon>
    </lineage>
</organism>
<dbReference type="EC" id="3.1.1.24" evidence="3"/>
<dbReference type="InterPro" id="IPR050266">
    <property type="entry name" value="AB_hydrolase_sf"/>
</dbReference>
<proteinExistence type="predicted"/>
<dbReference type="Proteomes" id="UP001239083">
    <property type="component" value="Unassembled WGS sequence"/>
</dbReference>
<dbReference type="PANTHER" id="PTHR43798:SF31">
    <property type="entry name" value="AB HYDROLASE SUPERFAMILY PROTEIN YCLE"/>
    <property type="match status" value="1"/>
</dbReference>
<keyword evidence="4" id="KW-1185">Reference proteome</keyword>
<reference evidence="3 4" key="1">
    <citation type="submission" date="2023-07" db="EMBL/GenBank/DDBJ databases">
        <title>Comparative genomics of wheat-associated soil bacteria to identify genetic determinants of phenazine resistance.</title>
        <authorList>
            <person name="Mouncey N."/>
        </authorList>
    </citation>
    <scope>NUCLEOTIDE SEQUENCE [LARGE SCALE GENOMIC DNA]</scope>
    <source>
        <strain evidence="3 4">V3I3</strain>
    </source>
</reference>
<evidence type="ECO:0000259" key="2">
    <source>
        <dbReference type="Pfam" id="PF12697"/>
    </source>
</evidence>